<sequence length="268" mass="30560">MKRLISMVLLLAAYILFSSHELFLKTDSYFISPKTSSELYLYNGTFDKSENNITRDRIQDSRIIGPDFEKFMKEKDYYDKEKSTYLKFKAGSAGTYVAGVLTLPKMIEMDAKAFNDYLEHEGLEDTILKRKQDGSFTHGAREKYSKHVKLLLQVGDKKTEEFKAEFGFPVEFIPVNNPYEASAGDTISFKLLSNGKPLPNHIVHYSTSMPEKDAHENESSTRTDENGVMTMTPTQSGNWYVATIHMVKSQEKGVDYESNWATLTFGVK</sequence>
<comment type="caution">
    <text evidence="2">The sequence shown here is derived from an EMBL/GenBank/DDBJ whole genome shotgun (WGS) entry which is preliminary data.</text>
</comment>
<proteinExistence type="predicted"/>
<dbReference type="Proteomes" id="UP001255246">
    <property type="component" value="Unassembled WGS sequence"/>
</dbReference>
<feature type="region of interest" description="Disordered" evidence="1">
    <location>
        <begin position="209"/>
        <end position="232"/>
    </location>
</feature>
<dbReference type="RefSeq" id="WP_311350519.1">
    <property type="nucleotide sequence ID" value="NZ_JAVRHR010000002.1"/>
</dbReference>
<reference evidence="2 3" key="1">
    <citation type="submission" date="2023-09" db="EMBL/GenBank/DDBJ databases">
        <authorList>
            <person name="Rey-Velasco X."/>
        </authorList>
    </citation>
    <scope>NUCLEOTIDE SEQUENCE [LARGE SCALE GENOMIC DNA]</scope>
    <source>
        <strain evidence="2 3">F388</strain>
    </source>
</reference>
<accession>A0ABU3A9U8</accession>
<evidence type="ECO:0000313" key="2">
    <source>
        <dbReference type="EMBL" id="MDT0606953.1"/>
    </source>
</evidence>
<feature type="compositionally biased region" description="Basic and acidic residues" evidence="1">
    <location>
        <begin position="210"/>
        <end position="225"/>
    </location>
</feature>
<keyword evidence="3" id="KW-1185">Reference proteome</keyword>
<gene>
    <name evidence="2" type="ORF">RM706_07925</name>
</gene>
<dbReference type="Pfam" id="PF10670">
    <property type="entry name" value="DUF4198"/>
    <property type="match status" value="1"/>
</dbReference>
<dbReference type="InterPro" id="IPR019613">
    <property type="entry name" value="DUF4198"/>
</dbReference>
<name>A0ABU3A9U8_9FLAO</name>
<evidence type="ECO:0000256" key="1">
    <source>
        <dbReference type="SAM" id="MobiDB-lite"/>
    </source>
</evidence>
<protein>
    <submittedName>
        <fullName evidence="2">DUF4198 domain-containing protein</fullName>
    </submittedName>
</protein>
<organism evidence="2 3">
    <name type="scientific">Croceitalea rosinachiae</name>
    <dbReference type="NCBI Taxonomy" id="3075596"/>
    <lineage>
        <taxon>Bacteria</taxon>
        <taxon>Pseudomonadati</taxon>
        <taxon>Bacteroidota</taxon>
        <taxon>Flavobacteriia</taxon>
        <taxon>Flavobacteriales</taxon>
        <taxon>Flavobacteriaceae</taxon>
        <taxon>Croceitalea</taxon>
    </lineage>
</organism>
<evidence type="ECO:0000313" key="3">
    <source>
        <dbReference type="Proteomes" id="UP001255246"/>
    </source>
</evidence>
<dbReference type="EMBL" id="JAVRHR010000002">
    <property type="protein sequence ID" value="MDT0606953.1"/>
    <property type="molecule type" value="Genomic_DNA"/>
</dbReference>